<dbReference type="Pfam" id="PF04427">
    <property type="entry name" value="Brix"/>
    <property type="match status" value="1"/>
</dbReference>
<gene>
    <name evidence="2" type="ORF">X975_03342</name>
</gene>
<reference evidence="2 3" key="1">
    <citation type="submission" date="2013-11" db="EMBL/GenBank/DDBJ databases">
        <title>Genome sequencing of Stegodyphus mimosarum.</title>
        <authorList>
            <person name="Bechsgaard J."/>
        </authorList>
    </citation>
    <scope>NUCLEOTIDE SEQUENCE [LARGE SCALE GENOMIC DNA]</scope>
</reference>
<dbReference type="SMART" id="SM00879">
    <property type="entry name" value="Brix"/>
    <property type="match status" value="1"/>
</dbReference>
<dbReference type="GO" id="GO:0042134">
    <property type="term" value="F:rRNA primary transcript binding"/>
    <property type="evidence" value="ECO:0007669"/>
    <property type="project" value="InterPro"/>
</dbReference>
<keyword evidence="2" id="KW-0687">Ribonucleoprotein</keyword>
<evidence type="ECO:0000259" key="1">
    <source>
        <dbReference type="PROSITE" id="PS50833"/>
    </source>
</evidence>
<dbReference type="FunFam" id="3.40.50.10480:FF:000001">
    <property type="entry name" value="IMP4, U3 small nucleolar ribonucleoprotein"/>
    <property type="match status" value="1"/>
</dbReference>
<evidence type="ECO:0000313" key="2">
    <source>
        <dbReference type="EMBL" id="KFM68425.1"/>
    </source>
</evidence>
<name>A0A087TTI6_STEMI</name>
<dbReference type="Gene3D" id="3.40.50.10480">
    <property type="entry name" value="Probable brix-domain ribosomal biogenesis protein"/>
    <property type="match status" value="1"/>
</dbReference>
<dbReference type="GO" id="GO:0006364">
    <property type="term" value="P:rRNA processing"/>
    <property type="evidence" value="ECO:0007669"/>
    <property type="project" value="InterPro"/>
</dbReference>
<dbReference type="GO" id="GO:0034457">
    <property type="term" value="C:Mpp10 complex"/>
    <property type="evidence" value="ECO:0007669"/>
    <property type="project" value="UniProtKB-ARBA"/>
</dbReference>
<dbReference type="GO" id="GO:0042274">
    <property type="term" value="P:ribosomal small subunit biogenesis"/>
    <property type="evidence" value="ECO:0007669"/>
    <property type="project" value="UniProtKB-ARBA"/>
</dbReference>
<feature type="domain" description="Brix" evidence="1">
    <location>
        <begin position="82"/>
        <end position="262"/>
    </location>
</feature>
<dbReference type="GO" id="GO:0032040">
    <property type="term" value="C:small-subunit processome"/>
    <property type="evidence" value="ECO:0007669"/>
    <property type="project" value="TreeGrafter"/>
</dbReference>
<dbReference type="GO" id="GO:0005654">
    <property type="term" value="C:nucleoplasm"/>
    <property type="evidence" value="ECO:0007669"/>
    <property type="project" value="UniProtKB-ARBA"/>
</dbReference>
<dbReference type="GO" id="GO:0030515">
    <property type="term" value="F:snoRNA binding"/>
    <property type="evidence" value="ECO:0007669"/>
    <property type="project" value="TreeGrafter"/>
</dbReference>
<dbReference type="PANTHER" id="PTHR22734">
    <property type="entry name" value="U3 SMALL NUCLEOLAR RIBONUCLEOPROTEIN PROTEIN IMP4"/>
    <property type="match status" value="1"/>
</dbReference>
<dbReference type="PANTHER" id="PTHR22734:SF2">
    <property type="entry name" value="U3 SMALL NUCLEOLAR RIBONUCLEOPROTEIN PROTEIN IMP4"/>
    <property type="match status" value="1"/>
</dbReference>
<dbReference type="InterPro" id="IPR044281">
    <property type="entry name" value="IMP4/RPF1"/>
</dbReference>
<sequence length="285" mass="33774">MLRRQARLRREFLYGKSKEHKQAAILEKKKQVKISLEENKLLPTTVRNEALRFQDSLEWEDNTENLTSHEDNEYRWAGVEDPKIVITTSHDPSVKLKQFAKELRLVFPNAQRMNRGNYDLKHLIDACRANDVTDFIIIHETRGKPDSLIISHLPHGPTARFTIVNTIMRHDIENVGTMPQEYPHLVFHNFKTKLGQRVVNILKHLFPVPKEESKRIVSFLNHDDFIIFRHHQYYKEDNKVQIRELGPRFELKLYEIKLGTLDQDAIADMEWSLRPYTNTARKQRF</sequence>
<evidence type="ECO:0000313" key="3">
    <source>
        <dbReference type="Proteomes" id="UP000054359"/>
    </source>
</evidence>
<dbReference type="SUPFAM" id="SSF52954">
    <property type="entry name" value="Class II aaRS ABD-related"/>
    <property type="match status" value="1"/>
</dbReference>
<dbReference type="Proteomes" id="UP000054359">
    <property type="component" value="Unassembled WGS sequence"/>
</dbReference>
<dbReference type="AlphaFoldDB" id="A0A087TTI6"/>
<accession>A0A087TTI6</accession>
<dbReference type="InterPro" id="IPR007109">
    <property type="entry name" value="Brix"/>
</dbReference>
<dbReference type="OMA" id="IGTMSEQ"/>
<dbReference type="STRING" id="407821.A0A087TTI6"/>
<dbReference type="EMBL" id="KK116675">
    <property type="protein sequence ID" value="KFM68425.1"/>
    <property type="molecule type" value="Genomic_DNA"/>
</dbReference>
<proteinExistence type="predicted"/>
<keyword evidence="3" id="KW-1185">Reference proteome</keyword>
<dbReference type="OrthoDB" id="10253204at2759"/>
<feature type="non-terminal residue" evidence="2">
    <location>
        <position position="285"/>
    </location>
</feature>
<dbReference type="PROSITE" id="PS50833">
    <property type="entry name" value="BRIX"/>
    <property type="match status" value="1"/>
</dbReference>
<organism evidence="2 3">
    <name type="scientific">Stegodyphus mimosarum</name>
    <name type="common">African social velvet spider</name>
    <dbReference type="NCBI Taxonomy" id="407821"/>
    <lineage>
        <taxon>Eukaryota</taxon>
        <taxon>Metazoa</taxon>
        <taxon>Ecdysozoa</taxon>
        <taxon>Arthropoda</taxon>
        <taxon>Chelicerata</taxon>
        <taxon>Arachnida</taxon>
        <taxon>Araneae</taxon>
        <taxon>Araneomorphae</taxon>
        <taxon>Entelegynae</taxon>
        <taxon>Eresoidea</taxon>
        <taxon>Eresidae</taxon>
        <taxon>Stegodyphus</taxon>
    </lineage>
</organism>
<protein>
    <submittedName>
        <fullName evidence="2">U3 small nucleolar ribonucleoprotein IMP4</fullName>
    </submittedName>
</protein>